<evidence type="ECO:0000256" key="1">
    <source>
        <dbReference type="RuleBase" id="RU362039"/>
    </source>
</evidence>
<dbReference type="InterPro" id="IPR029052">
    <property type="entry name" value="Metallo-depent_PP-like"/>
</dbReference>
<comment type="cofactor">
    <cofactor evidence="1">
        <name>a divalent metal cation</name>
        <dbReference type="ChEBI" id="CHEBI:60240"/>
    </cofactor>
</comment>
<dbReference type="Gene3D" id="3.60.21.10">
    <property type="match status" value="1"/>
</dbReference>
<dbReference type="EC" id="3.1.4.-" evidence="1"/>
<evidence type="ECO:0000313" key="4">
    <source>
        <dbReference type="Proteomes" id="UP000831768"/>
    </source>
</evidence>
<organism evidence="3 4">
    <name type="scientific">Halocatena salina</name>
    <dbReference type="NCBI Taxonomy" id="2934340"/>
    <lineage>
        <taxon>Archaea</taxon>
        <taxon>Methanobacteriati</taxon>
        <taxon>Methanobacteriota</taxon>
        <taxon>Stenosarchaea group</taxon>
        <taxon>Halobacteria</taxon>
        <taxon>Halobacteriales</taxon>
        <taxon>Natronomonadaceae</taxon>
        <taxon>Halocatena</taxon>
    </lineage>
</organism>
<name>A0A8U0A552_9EURY</name>
<dbReference type="Proteomes" id="UP000831768">
    <property type="component" value="Chromosome"/>
</dbReference>
<dbReference type="GO" id="GO:0016787">
    <property type="term" value="F:hydrolase activity"/>
    <property type="evidence" value="ECO:0007669"/>
    <property type="project" value="UniProtKB-UniRule"/>
</dbReference>
<dbReference type="GO" id="GO:0046872">
    <property type="term" value="F:metal ion binding"/>
    <property type="evidence" value="ECO:0007669"/>
    <property type="project" value="UniProtKB-KW"/>
</dbReference>
<dbReference type="InterPro" id="IPR024654">
    <property type="entry name" value="Calcineurin-like_PHP_lpxH"/>
</dbReference>
<dbReference type="InterPro" id="IPR041802">
    <property type="entry name" value="MPP_YfcE"/>
</dbReference>
<evidence type="ECO:0000313" key="3">
    <source>
        <dbReference type="EMBL" id="UPM43083.1"/>
    </source>
</evidence>
<evidence type="ECO:0000259" key="2">
    <source>
        <dbReference type="Pfam" id="PF12850"/>
    </source>
</evidence>
<keyword evidence="1" id="KW-0479">Metal-binding</keyword>
<gene>
    <name evidence="3" type="ORF">MW046_01215</name>
</gene>
<dbReference type="AlphaFoldDB" id="A0A8U0A552"/>
<dbReference type="InterPro" id="IPR000979">
    <property type="entry name" value="Phosphodiesterase_MJ0936/Vps29"/>
</dbReference>
<proteinExistence type="inferred from homology"/>
<dbReference type="GeneID" id="71926624"/>
<dbReference type="CDD" id="cd00841">
    <property type="entry name" value="MPP_YfcE"/>
    <property type="match status" value="1"/>
</dbReference>
<dbReference type="NCBIfam" id="TIGR00040">
    <property type="entry name" value="yfcE"/>
    <property type="match status" value="1"/>
</dbReference>
<accession>A0A8U0A552</accession>
<feature type="domain" description="Calcineurin-like phosphoesterase" evidence="2">
    <location>
        <begin position="2"/>
        <end position="145"/>
    </location>
</feature>
<sequence length="172" mass="18768">MITVVSDTHGRTTHRLSGQLLTAVREADLVIHAGDLITESVLSAFESESSRLVGVAGNSDTLSVQQRLPETHTIEHDGIRIAVIHGHHHTETSRSLFARQQHADLLVVGHSHAPTVRSTDEYTLLNPGSHAEPRGNRPAYATLKPTDDGFTGRLRALDGTVFETFIVPSRPF</sequence>
<comment type="similarity">
    <text evidence="1">Belongs to the metallophosphoesterase superfamily. YfcE family.</text>
</comment>
<keyword evidence="4" id="KW-1185">Reference proteome</keyword>
<dbReference type="EMBL" id="CP096019">
    <property type="protein sequence ID" value="UPM43083.1"/>
    <property type="molecule type" value="Genomic_DNA"/>
</dbReference>
<reference evidence="3" key="1">
    <citation type="submission" date="2022-04" db="EMBL/GenBank/DDBJ databases">
        <title>Halocatena sp. nov., isolated from a salt lake.</title>
        <authorList>
            <person name="Cui H.-L."/>
        </authorList>
    </citation>
    <scope>NUCLEOTIDE SEQUENCE</scope>
    <source>
        <strain evidence="3">AD-1</strain>
    </source>
</reference>
<protein>
    <recommendedName>
        <fullName evidence="1">Phosphoesterase</fullName>
        <ecNumber evidence="1">3.1.4.-</ecNumber>
    </recommendedName>
</protein>
<dbReference type="SUPFAM" id="SSF56300">
    <property type="entry name" value="Metallo-dependent phosphatases"/>
    <property type="match status" value="1"/>
</dbReference>
<dbReference type="RefSeq" id="WP_247993753.1">
    <property type="nucleotide sequence ID" value="NZ_CP096019.1"/>
</dbReference>
<dbReference type="PANTHER" id="PTHR11124">
    <property type="entry name" value="VACUOLAR SORTING PROTEIN VPS29"/>
    <property type="match status" value="1"/>
</dbReference>
<dbReference type="Pfam" id="PF12850">
    <property type="entry name" value="Metallophos_2"/>
    <property type="match status" value="1"/>
</dbReference>
<dbReference type="KEGG" id="haad:MW046_01215"/>